<name>A0A2W5QYS2_ANCNO</name>
<feature type="domain" description="Peptidase S11 D-alanyl-D-alanine carboxypeptidase A N-terminal" evidence="11">
    <location>
        <begin position="60"/>
        <end position="278"/>
    </location>
</feature>
<dbReference type="PRINTS" id="PR00725">
    <property type="entry name" value="DADACBPTASE1"/>
</dbReference>
<dbReference type="Pfam" id="PF00768">
    <property type="entry name" value="Peptidase_S11"/>
    <property type="match status" value="1"/>
</dbReference>
<comment type="similarity">
    <text evidence="1 9">Belongs to the peptidase S11 family.</text>
</comment>
<keyword evidence="4" id="KW-0133">Cell shape</keyword>
<keyword evidence="2 10" id="KW-0732">Signal</keyword>
<evidence type="ECO:0000256" key="3">
    <source>
        <dbReference type="ARBA" id="ARBA00022801"/>
    </source>
</evidence>
<dbReference type="GO" id="GO:0009002">
    <property type="term" value="F:serine-type D-Ala-D-Ala carboxypeptidase activity"/>
    <property type="evidence" value="ECO:0007669"/>
    <property type="project" value="InterPro"/>
</dbReference>
<feature type="chain" id="PRO_5015927322" evidence="10">
    <location>
        <begin position="32"/>
        <end position="379"/>
    </location>
</feature>
<dbReference type="PANTHER" id="PTHR21581">
    <property type="entry name" value="D-ALANYL-D-ALANINE CARBOXYPEPTIDASE"/>
    <property type="match status" value="1"/>
</dbReference>
<evidence type="ECO:0000256" key="6">
    <source>
        <dbReference type="ARBA" id="ARBA00023316"/>
    </source>
</evidence>
<protein>
    <submittedName>
        <fullName evidence="12">D-alanyl-D-alanine carboxypeptidase</fullName>
    </submittedName>
</protein>
<dbReference type="SUPFAM" id="SSF56601">
    <property type="entry name" value="beta-lactamase/transpeptidase-like"/>
    <property type="match status" value="1"/>
</dbReference>
<dbReference type="PANTHER" id="PTHR21581:SF6">
    <property type="entry name" value="TRAFFICKING PROTEIN PARTICLE COMPLEX SUBUNIT 12"/>
    <property type="match status" value="1"/>
</dbReference>
<feature type="active site" description="Proton acceptor" evidence="7">
    <location>
        <position position="90"/>
    </location>
</feature>
<proteinExistence type="inferred from homology"/>
<evidence type="ECO:0000256" key="1">
    <source>
        <dbReference type="ARBA" id="ARBA00007164"/>
    </source>
</evidence>
<evidence type="ECO:0000256" key="9">
    <source>
        <dbReference type="RuleBase" id="RU004016"/>
    </source>
</evidence>
<comment type="caution">
    <text evidence="12">The sequence shown here is derived from an EMBL/GenBank/DDBJ whole genome shotgun (WGS) entry which is preliminary data.</text>
</comment>
<evidence type="ECO:0000256" key="8">
    <source>
        <dbReference type="PIRSR" id="PIRSR618044-2"/>
    </source>
</evidence>
<feature type="binding site" evidence="8">
    <location>
        <position position="249"/>
    </location>
    <ligand>
        <name>substrate</name>
    </ligand>
</feature>
<dbReference type="EMBL" id="QFQD01000045">
    <property type="protein sequence ID" value="PZQ81449.1"/>
    <property type="molecule type" value="Genomic_DNA"/>
</dbReference>
<evidence type="ECO:0000256" key="2">
    <source>
        <dbReference type="ARBA" id="ARBA00022729"/>
    </source>
</evidence>
<dbReference type="InterPro" id="IPR001967">
    <property type="entry name" value="Peptidase_S11_N"/>
</dbReference>
<reference evidence="12 13" key="1">
    <citation type="submission" date="2017-08" db="EMBL/GenBank/DDBJ databases">
        <title>Infants hospitalized years apart are colonized by the same room-sourced microbial strains.</title>
        <authorList>
            <person name="Brooks B."/>
            <person name="Olm M.R."/>
            <person name="Firek B.A."/>
            <person name="Baker R."/>
            <person name="Thomas B.C."/>
            <person name="Morowitz M.J."/>
            <person name="Banfield J.F."/>
        </authorList>
    </citation>
    <scope>NUCLEOTIDE SEQUENCE [LARGE SCALE GENOMIC DNA]</scope>
    <source>
        <strain evidence="12">S2_005_001_R2_27</strain>
    </source>
</reference>
<dbReference type="InterPro" id="IPR012338">
    <property type="entry name" value="Beta-lactam/transpept-like"/>
</dbReference>
<evidence type="ECO:0000256" key="7">
    <source>
        <dbReference type="PIRSR" id="PIRSR618044-1"/>
    </source>
</evidence>
<evidence type="ECO:0000259" key="11">
    <source>
        <dbReference type="Pfam" id="PF00768"/>
    </source>
</evidence>
<accession>A0A2W5QYS2</accession>
<evidence type="ECO:0000313" key="13">
    <source>
        <dbReference type="Proteomes" id="UP000248887"/>
    </source>
</evidence>
<dbReference type="GO" id="GO:0008360">
    <property type="term" value="P:regulation of cell shape"/>
    <property type="evidence" value="ECO:0007669"/>
    <property type="project" value="UniProtKB-KW"/>
</dbReference>
<evidence type="ECO:0000313" key="12">
    <source>
        <dbReference type="EMBL" id="PZQ81449.1"/>
    </source>
</evidence>
<sequence>MRVPGKFGTYVMRAGVALLALSLLGAGVADAAPKKKKQARAKSTVTRTVAAADTGMWKRGTSAIILDANTGRVLYEDNADALRHPASVTKVMTLYMLFEQLEARKLRLDSQLRVSAYAAAQQPTKLGLRAGTTLSVEEAIEGMVTRSANDAAVVVAEAIAGDASSFAALMTRRARQLGMSRTVFRNPHGLPNSEQVTTARDLATLGRAIQERFPRYYAYFSTRSFTFRGNVIPNHNRMFGRIEGVDGIKTGYTNASGFNLLTSVKTNGRYVIGVVMGGASAASRDNRMVQLISAALPKAYSGRQMVARMNAAPSQSEDDVPEVAVAAAEAPAPEPAPAAIPAPAPAPVVARAPQVIPVPAANPRVAMASAVAPVAAEET</sequence>
<gene>
    <name evidence="12" type="ORF">DI549_13990</name>
</gene>
<dbReference type="GO" id="GO:0006508">
    <property type="term" value="P:proteolysis"/>
    <property type="evidence" value="ECO:0007669"/>
    <property type="project" value="InterPro"/>
</dbReference>
<keyword evidence="12" id="KW-0645">Protease</keyword>
<keyword evidence="5" id="KW-0573">Peptidoglycan synthesis</keyword>
<keyword evidence="3" id="KW-0378">Hydrolase</keyword>
<evidence type="ECO:0000256" key="5">
    <source>
        <dbReference type="ARBA" id="ARBA00022984"/>
    </source>
</evidence>
<feature type="active site" description="Acyl-ester intermediate" evidence="7">
    <location>
        <position position="87"/>
    </location>
</feature>
<dbReference type="GO" id="GO:0009252">
    <property type="term" value="P:peptidoglycan biosynthetic process"/>
    <property type="evidence" value="ECO:0007669"/>
    <property type="project" value="UniProtKB-KW"/>
</dbReference>
<keyword evidence="12" id="KW-0121">Carboxypeptidase</keyword>
<feature type="signal peptide" evidence="10">
    <location>
        <begin position="1"/>
        <end position="31"/>
    </location>
</feature>
<feature type="non-terminal residue" evidence="12">
    <location>
        <position position="379"/>
    </location>
</feature>
<organism evidence="12 13">
    <name type="scientific">Ancylobacter novellus</name>
    <name type="common">Thiobacillus novellus</name>
    <dbReference type="NCBI Taxonomy" id="921"/>
    <lineage>
        <taxon>Bacteria</taxon>
        <taxon>Pseudomonadati</taxon>
        <taxon>Pseudomonadota</taxon>
        <taxon>Alphaproteobacteria</taxon>
        <taxon>Hyphomicrobiales</taxon>
        <taxon>Xanthobacteraceae</taxon>
        <taxon>Ancylobacter</taxon>
    </lineage>
</organism>
<feature type="active site" evidence="7">
    <location>
        <position position="147"/>
    </location>
</feature>
<keyword evidence="6" id="KW-0961">Cell wall biogenesis/degradation</keyword>
<evidence type="ECO:0000256" key="4">
    <source>
        <dbReference type="ARBA" id="ARBA00022960"/>
    </source>
</evidence>
<dbReference type="GO" id="GO:0071555">
    <property type="term" value="P:cell wall organization"/>
    <property type="evidence" value="ECO:0007669"/>
    <property type="project" value="UniProtKB-KW"/>
</dbReference>
<dbReference type="Gene3D" id="3.40.710.10">
    <property type="entry name" value="DD-peptidase/beta-lactamase superfamily"/>
    <property type="match status" value="1"/>
</dbReference>
<dbReference type="InterPro" id="IPR018044">
    <property type="entry name" value="Peptidase_S11"/>
</dbReference>
<dbReference type="AlphaFoldDB" id="A0A2W5QYS2"/>
<evidence type="ECO:0000256" key="10">
    <source>
        <dbReference type="SAM" id="SignalP"/>
    </source>
</evidence>
<dbReference type="Proteomes" id="UP000248887">
    <property type="component" value="Unassembled WGS sequence"/>
</dbReference>